<evidence type="ECO:0000256" key="1">
    <source>
        <dbReference type="SAM" id="Phobius"/>
    </source>
</evidence>
<organism evidence="2 3">
    <name type="scientific">Stenotrophomonas maltophilia</name>
    <name type="common">Pseudomonas maltophilia</name>
    <name type="synonym">Xanthomonas maltophilia</name>
    <dbReference type="NCBI Taxonomy" id="40324"/>
    <lineage>
        <taxon>Bacteria</taxon>
        <taxon>Pseudomonadati</taxon>
        <taxon>Pseudomonadota</taxon>
        <taxon>Gammaproteobacteria</taxon>
        <taxon>Lysobacterales</taxon>
        <taxon>Lysobacteraceae</taxon>
        <taxon>Stenotrophomonas</taxon>
        <taxon>Stenotrophomonas maltophilia group</taxon>
    </lineage>
</organism>
<feature type="transmembrane region" description="Helical" evidence="1">
    <location>
        <begin position="43"/>
        <end position="60"/>
    </location>
</feature>
<protein>
    <recommendedName>
        <fullName evidence="4">Transmembrane protein</fullName>
    </recommendedName>
</protein>
<dbReference type="EMBL" id="WNDS01000005">
    <property type="protein sequence ID" value="KAF1013196.1"/>
    <property type="molecule type" value="Genomic_DNA"/>
</dbReference>
<accession>A0A7V8FDG5</accession>
<gene>
    <name evidence="2" type="ORF">GAK31_03345</name>
</gene>
<proteinExistence type="predicted"/>
<dbReference type="AlphaFoldDB" id="A0A7V8FDG5"/>
<evidence type="ECO:0000313" key="2">
    <source>
        <dbReference type="EMBL" id="KAF1013196.1"/>
    </source>
</evidence>
<keyword evidence="1" id="KW-1133">Transmembrane helix</keyword>
<reference evidence="3" key="1">
    <citation type="journal article" date="2020" name="MBio">
        <title>Horizontal gene transfer to a defensive symbiont with a reduced genome amongst a multipartite beetle microbiome.</title>
        <authorList>
            <person name="Waterworth S.C."/>
            <person name="Florez L.V."/>
            <person name="Rees E.R."/>
            <person name="Hertweck C."/>
            <person name="Kaltenpoth M."/>
            <person name="Kwan J.C."/>
        </authorList>
    </citation>
    <scope>NUCLEOTIDE SEQUENCE [LARGE SCALE GENOMIC DNA]</scope>
</reference>
<evidence type="ECO:0000313" key="3">
    <source>
        <dbReference type="Proteomes" id="UP000487117"/>
    </source>
</evidence>
<keyword evidence="1" id="KW-0812">Transmembrane</keyword>
<dbReference type="Proteomes" id="UP000487117">
    <property type="component" value="Unassembled WGS sequence"/>
</dbReference>
<comment type="caution">
    <text evidence="2">The sequence shown here is derived from an EMBL/GenBank/DDBJ whole genome shotgun (WGS) entry which is preliminary data.</text>
</comment>
<keyword evidence="1" id="KW-0472">Membrane</keyword>
<name>A0A7V8FDG5_STEMA</name>
<sequence>MARRGRLRLWLSDDDAHQVRQWLAPVLEQRRKAAEQQRRRRQLLTTLWLLVFAIALLTRYL</sequence>
<evidence type="ECO:0008006" key="4">
    <source>
        <dbReference type="Google" id="ProtNLM"/>
    </source>
</evidence>